<feature type="compositionally biased region" description="Polar residues" evidence="1">
    <location>
        <begin position="186"/>
        <end position="198"/>
    </location>
</feature>
<dbReference type="Proteomes" id="UP000297245">
    <property type="component" value="Unassembled WGS sequence"/>
</dbReference>
<evidence type="ECO:0000313" key="2">
    <source>
        <dbReference type="EMBL" id="THV01619.1"/>
    </source>
</evidence>
<dbReference type="AlphaFoldDB" id="A0A4S8MH74"/>
<sequence length="265" mass="29026">MSIARSSSLIVRSSLIYRPTIDAHRLLIGTHRPLIAHTSPTHRPHIAHSSPAHRPLIARSSPDCFPEPTAIRSLLVQQRRESDAFGQTSIGTNAPPLKVYNSVPKPSDSETYEMSHKPSRTPAPGRGQQSFKPYSAPFSPYDPVRPRTLFNYRLSSRLPTTTSTRLTLSLMLSPLPLFPRQFSLSSSPRFGPTASENEGPSPVHIGSSPPLSSVQQDLYHPSHPQFPTVGATGTNVTTTQGADWGIHVRPTTRLTHTSKVAKHTS</sequence>
<evidence type="ECO:0000313" key="3">
    <source>
        <dbReference type="Proteomes" id="UP000297245"/>
    </source>
</evidence>
<feature type="region of interest" description="Disordered" evidence="1">
    <location>
        <begin position="186"/>
        <end position="265"/>
    </location>
</feature>
<dbReference type="EMBL" id="ML179087">
    <property type="protein sequence ID" value="THV01619.1"/>
    <property type="molecule type" value="Genomic_DNA"/>
</dbReference>
<name>A0A4S8MH74_DENBC</name>
<feature type="region of interest" description="Disordered" evidence="1">
    <location>
        <begin position="82"/>
        <end position="139"/>
    </location>
</feature>
<organism evidence="2 3">
    <name type="scientific">Dendrothele bispora (strain CBS 962.96)</name>
    <dbReference type="NCBI Taxonomy" id="1314807"/>
    <lineage>
        <taxon>Eukaryota</taxon>
        <taxon>Fungi</taxon>
        <taxon>Dikarya</taxon>
        <taxon>Basidiomycota</taxon>
        <taxon>Agaricomycotina</taxon>
        <taxon>Agaricomycetes</taxon>
        <taxon>Agaricomycetidae</taxon>
        <taxon>Agaricales</taxon>
        <taxon>Agaricales incertae sedis</taxon>
        <taxon>Dendrothele</taxon>
    </lineage>
</organism>
<reference evidence="2 3" key="1">
    <citation type="journal article" date="2019" name="Nat. Ecol. Evol.">
        <title>Megaphylogeny resolves global patterns of mushroom evolution.</title>
        <authorList>
            <person name="Varga T."/>
            <person name="Krizsan K."/>
            <person name="Foldi C."/>
            <person name="Dima B."/>
            <person name="Sanchez-Garcia M."/>
            <person name="Sanchez-Ramirez S."/>
            <person name="Szollosi G.J."/>
            <person name="Szarkandi J.G."/>
            <person name="Papp V."/>
            <person name="Albert L."/>
            <person name="Andreopoulos W."/>
            <person name="Angelini C."/>
            <person name="Antonin V."/>
            <person name="Barry K.W."/>
            <person name="Bougher N.L."/>
            <person name="Buchanan P."/>
            <person name="Buyck B."/>
            <person name="Bense V."/>
            <person name="Catcheside P."/>
            <person name="Chovatia M."/>
            <person name="Cooper J."/>
            <person name="Damon W."/>
            <person name="Desjardin D."/>
            <person name="Finy P."/>
            <person name="Geml J."/>
            <person name="Haridas S."/>
            <person name="Hughes K."/>
            <person name="Justo A."/>
            <person name="Karasinski D."/>
            <person name="Kautmanova I."/>
            <person name="Kiss B."/>
            <person name="Kocsube S."/>
            <person name="Kotiranta H."/>
            <person name="LaButti K.M."/>
            <person name="Lechner B.E."/>
            <person name="Liimatainen K."/>
            <person name="Lipzen A."/>
            <person name="Lukacs Z."/>
            <person name="Mihaltcheva S."/>
            <person name="Morgado L.N."/>
            <person name="Niskanen T."/>
            <person name="Noordeloos M.E."/>
            <person name="Ohm R.A."/>
            <person name="Ortiz-Santana B."/>
            <person name="Ovrebo C."/>
            <person name="Racz N."/>
            <person name="Riley R."/>
            <person name="Savchenko A."/>
            <person name="Shiryaev A."/>
            <person name="Soop K."/>
            <person name="Spirin V."/>
            <person name="Szebenyi C."/>
            <person name="Tomsovsky M."/>
            <person name="Tulloss R.E."/>
            <person name="Uehling J."/>
            <person name="Grigoriev I.V."/>
            <person name="Vagvolgyi C."/>
            <person name="Papp T."/>
            <person name="Martin F.M."/>
            <person name="Miettinen O."/>
            <person name="Hibbett D.S."/>
            <person name="Nagy L.G."/>
        </authorList>
    </citation>
    <scope>NUCLEOTIDE SEQUENCE [LARGE SCALE GENOMIC DNA]</scope>
    <source>
        <strain evidence="2 3">CBS 962.96</strain>
    </source>
</reference>
<evidence type="ECO:0000256" key="1">
    <source>
        <dbReference type="SAM" id="MobiDB-lite"/>
    </source>
</evidence>
<feature type="compositionally biased region" description="Low complexity" evidence="1">
    <location>
        <begin position="228"/>
        <end position="242"/>
    </location>
</feature>
<keyword evidence="3" id="KW-1185">Reference proteome</keyword>
<accession>A0A4S8MH74</accession>
<protein>
    <submittedName>
        <fullName evidence="2">Uncharacterized protein</fullName>
    </submittedName>
</protein>
<feature type="region of interest" description="Disordered" evidence="1">
    <location>
        <begin position="39"/>
        <end position="64"/>
    </location>
</feature>
<gene>
    <name evidence="2" type="ORF">K435DRAFT_853640</name>
</gene>
<proteinExistence type="predicted"/>